<dbReference type="EMBL" id="LHPG02000004">
    <property type="protein sequence ID" value="PRW58893.1"/>
    <property type="molecule type" value="Genomic_DNA"/>
</dbReference>
<evidence type="ECO:0000256" key="3">
    <source>
        <dbReference type="SAM" id="Phobius"/>
    </source>
</evidence>
<dbReference type="Pfam" id="PF22099">
    <property type="entry name" value="MRS2-like"/>
    <property type="match status" value="1"/>
</dbReference>
<feature type="compositionally biased region" description="Low complexity" evidence="2">
    <location>
        <begin position="462"/>
        <end position="481"/>
    </location>
</feature>
<keyword evidence="3" id="KW-0812">Transmembrane</keyword>
<evidence type="ECO:0000313" key="4">
    <source>
        <dbReference type="EMBL" id="PRW58893.1"/>
    </source>
</evidence>
<dbReference type="Gene3D" id="2.40.128.330">
    <property type="match status" value="1"/>
</dbReference>
<protein>
    <submittedName>
        <fullName evidence="4">Magnesium transporter MRS2-7</fullName>
    </submittedName>
</protein>
<reference evidence="4 5" key="1">
    <citation type="journal article" date="2018" name="Plant J.">
        <title>Genome sequences of Chlorella sorokiniana UTEX 1602 and Micractinium conductrix SAG 241.80: implications to maltose excretion by a green alga.</title>
        <authorList>
            <person name="Arriola M.B."/>
            <person name="Velmurugan N."/>
            <person name="Zhang Y."/>
            <person name="Plunkett M.H."/>
            <person name="Hondzo H."/>
            <person name="Barney B.M."/>
        </authorList>
    </citation>
    <scope>NUCLEOTIDE SEQUENCE [LARGE SCALE GENOMIC DNA]</scope>
    <source>
        <strain evidence="5">UTEX 1602</strain>
    </source>
</reference>
<dbReference type="InterPro" id="IPR039204">
    <property type="entry name" value="MRS2-like"/>
</dbReference>
<dbReference type="PANTHER" id="PTHR13890:SF31">
    <property type="entry name" value="MAGNESIUM TRANSPORTER MRS2-2-RELATED"/>
    <property type="match status" value="1"/>
</dbReference>
<name>A0A2P6TXW5_CHLSO</name>
<feature type="compositionally biased region" description="Gly residues" evidence="2">
    <location>
        <begin position="427"/>
        <end position="439"/>
    </location>
</feature>
<feature type="transmembrane region" description="Helical" evidence="3">
    <location>
        <begin position="640"/>
        <end position="660"/>
    </location>
</feature>
<dbReference type="PANTHER" id="PTHR13890">
    <property type="entry name" value="RNA SPLICING PROTEIN MRS2, MITOCHONDRIAL"/>
    <property type="match status" value="1"/>
</dbReference>
<feature type="region of interest" description="Disordered" evidence="2">
    <location>
        <begin position="365"/>
        <end position="482"/>
    </location>
</feature>
<dbReference type="OrthoDB" id="514802at2759"/>
<gene>
    <name evidence="4" type="ORF">C2E21_2112</name>
</gene>
<dbReference type="GO" id="GO:0015095">
    <property type="term" value="F:magnesium ion transmembrane transporter activity"/>
    <property type="evidence" value="ECO:0007669"/>
    <property type="project" value="TreeGrafter"/>
</dbReference>
<keyword evidence="3" id="KW-1133">Transmembrane helix</keyword>
<accession>A0A2P6TXW5</accession>
<evidence type="ECO:0000256" key="2">
    <source>
        <dbReference type="SAM" id="MobiDB-lite"/>
    </source>
</evidence>
<keyword evidence="5" id="KW-1185">Reference proteome</keyword>
<feature type="compositionally biased region" description="Low complexity" evidence="2">
    <location>
        <begin position="17"/>
        <end position="33"/>
    </location>
</feature>
<feature type="transmembrane region" description="Helical" evidence="3">
    <location>
        <begin position="672"/>
        <end position="695"/>
    </location>
</feature>
<organism evidence="4 5">
    <name type="scientific">Chlorella sorokiniana</name>
    <name type="common">Freshwater green alga</name>
    <dbReference type="NCBI Taxonomy" id="3076"/>
    <lineage>
        <taxon>Eukaryota</taxon>
        <taxon>Viridiplantae</taxon>
        <taxon>Chlorophyta</taxon>
        <taxon>core chlorophytes</taxon>
        <taxon>Trebouxiophyceae</taxon>
        <taxon>Chlorellales</taxon>
        <taxon>Chlorellaceae</taxon>
        <taxon>Chlorella clade</taxon>
        <taxon>Chlorella</taxon>
    </lineage>
</organism>
<dbReference type="Gene3D" id="1.20.58.340">
    <property type="entry name" value="Magnesium transport protein CorA, transmembrane region"/>
    <property type="match status" value="1"/>
</dbReference>
<comment type="caution">
    <text evidence="4">The sequence shown here is derived from an EMBL/GenBank/DDBJ whole genome shotgun (WGS) entry which is preliminary data.</text>
</comment>
<dbReference type="Pfam" id="PF01544">
    <property type="entry name" value="CorA"/>
    <property type="match status" value="1"/>
</dbReference>
<keyword evidence="3" id="KW-0472">Membrane</keyword>
<comment type="similarity">
    <text evidence="1">Belongs to the CorA metal ion transporter (MIT) (TC 1.A.35.5) family.</text>
</comment>
<dbReference type="InterPro" id="IPR002523">
    <property type="entry name" value="MgTranspt_CorA/ZnTranspt_ZntB"/>
</dbReference>
<dbReference type="AlphaFoldDB" id="A0A2P6TXW5"/>
<sequence length="707" mass="74442">MRRHSHVPGYEQLVGERGTSTTAAAANGAPAGRMAGGRDDEGDGLRHSSLIKGSNAELWDTLLEAGGSQVAAGAGARRWMHIDQAGTPTLVEVDKHKVVQELGVRYRDLLQLDPTVPIPFPAAVLIRPKALVVNLETVRMIICQNQCYVLSVPKAGDPHVATLPSLDSPFIRQLCRCLRTGKSTATMHDLSRNSAGFDFDAPYELRALEVALAACTNALDSEVYDLELRAYPAIDRLATNVSKGVLEEVRQVKQVMGRLTGRVQRVKTELEEILEDDADMADMYLARRAVLLGEAPPADHFAIHKSQSTVLTGGQDPSSHRPPSALGLGKGHASEADVQYPLRGRPPSAAGEVHYAMSESGSAVNLHNAHGGQGHGGQGRSARAAPDLPVPAHEHLGHHTRSGAELAGGNGSRHGGHGHHHRSGSSGSVGGSRHGGQGGVQQFKRAGTVVRTIRTLRRKPRAAAQPSGAGSPGAAEGAAAGAAGGASGEAAAAEGQPLLGEGGEMETVSSAPAALAAEPGDGGGPGDSDSEAEQWETVIEQPGAPAIDPHEIEDSEDMLESYFLQASAAAVQPESQFACWAAPSCAGPAIAYTCIDATHLFQIDYILRRLLTINERVDDTEDLVAIEMDHRRNELVATDLMVTTLTAGMAFVAMVAGIYGMNLHPYPQSYGYLVGAIVLMAFAGIGLVAGIVAWIRHRRLMFIPTLT</sequence>
<proteinExistence type="inferred from homology"/>
<evidence type="ECO:0000256" key="1">
    <source>
        <dbReference type="ARBA" id="ARBA00007535"/>
    </source>
</evidence>
<feature type="region of interest" description="Disordered" evidence="2">
    <location>
        <begin position="1"/>
        <end position="44"/>
    </location>
</feature>
<evidence type="ECO:0000313" key="5">
    <source>
        <dbReference type="Proteomes" id="UP000239899"/>
    </source>
</evidence>
<dbReference type="Proteomes" id="UP000239899">
    <property type="component" value="Unassembled WGS sequence"/>
</dbReference>
<dbReference type="GO" id="GO:0016020">
    <property type="term" value="C:membrane"/>
    <property type="evidence" value="ECO:0007669"/>
    <property type="project" value="InterPro"/>
</dbReference>
<feature type="region of interest" description="Disordered" evidence="2">
    <location>
        <begin position="309"/>
        <end position="350"/>
    </location>
</feature>
<feature type="compositionally biased region" description="Basic residues" evidence="2">
    <location>
        <begin position="414"/>
        <end position="423"/>
    </location>
</feature>